<keyword evidence="2" id="KW-1185">Reference proteome</keyword>
<sequence length="94" mass="10270">MAYNMGSTLQTYTVGSLSHGTHSHASTPSLWPRIPPPVTIDGWGWIHSSHTSTLPIMRMAQASSLLQVSPKQSHSRPVRPHPQRYIALASLCGN</sequence>
<proteinExistence type="predicted"/>
<evidence type="ECO:0000313" key="1">
    <source>
        <dbReference type="EMBL" id="GET89826.1"/>
    </source>
</evidence>
<organism evidence="1 2">
    <name type="scientific">Leishmania tarentolae</name>
    <name type="common">Sauroleishmania tarentolae</name>
    <dbReference type="NCBI Taxonomy" id="5689"/>
    <lineage>
        <taxon>Eukaryota</taxon>
        <taxon>Discoba</taxon>
        <taxon>Euglenozoa</taxon>
        <taxon>Kinetoplastea</taxon>
        <taxon>Metakinetoplastina</taxon>
        <taxon>Trypanosomatida</taxon>
        <taxon>Trypanosomatidae</taxon>
        <taxon>Leishmaniinae</taxon>
        <taxon>Leishmania</taxon>
        <taxon>lizard Leishmania</taxon>
    </lineage>
</organism>
<accession>A0A640KJC8</accession>
<gene>
    <name evidence="1" type="ORF">LtaPh_2718800</name>
</gene>
<dbReference type="Proteomes" id="UP000419144">
    <property type="component" value="Unassembled WGS sequence"/>
</dbReference>
<dbReference type="EMBL" id="BLBS01000037">
    <property type="protein sequence ID" value="GET89826.1"/>
    <property type="molecule type" value="Genomic_DNA"/>
</dbReference>
<comment type="caution">
    <text evidence="1">The sequence shown here is derived from an EMBL/GenBank/DDBJ whole genome shotgun (WGS) entry which is preliminary data.</text>
</comment>
<name>A0A640KJC8_LEITA</name>
<dbReference type="AlphaFoldDB" id="A0A640KJC8"/>
<evidence type="ECO:0000313" key="2">
    <source>
        <dbReference type="Proteomes" id="UP000419144"/>
    </source>
</evidence>
<reference evidence="1" key="1">
    <citation type="submission" date="2019-11" db="EMBL/GenBank/DDBJ databases">
        <title>Leishmania tarentolae CDS.</title>
        <authorList>
            <person name="Goto Y."/>
            <person name="Yamagishi J."/>
        </authorList>
    </citation>
    <scope>NUCLEOTIDE SEQUENCE [LARGE SCALE GENOMIC DNA]</scope>
    <source>
        <strain evidence="1">Parrot Tar II</strain>
    </source>
</reference>
<dbReference type="VEuPathDB" id="TriTrypDB:LtaPh_2718800"/>
<protein>
    <submittedName>
        <fullName evidence="1">Unspecified product</fullName>
    </submittedName>
</protein>